<dbReference type="STRING" id="1314777.A0A164TA22"/>
<dbReference type="Proteomes" id="UP000076722">
    <property type="component" value="Unassembled WGS sequence"/>
</dbReference>
<dbReference type="EMBL" id="KV419411">
    <property type="protein sequence ID" value="KZS92196.1"/>
    <property type="molecule type" value="Genomic_DNA"/>
</dbReference>
<feature type="non-terminal residue" evidence="1">
    <location>
        <position position="185"/>
    </location>
</feature>
<accession>A0A164TA22</accession>
<proteinExistence type="predicted"/>
<protein>
    <submittedName>
        <fullName evidence="1">Uncharacterized protein</fullName>
    </submittedName>
</protein>
<reference evidence="1 2" key="1">
    <citation type="journal article" date="2016" name="Mol. Biol. Evol.">
        <title>Comparative Genomics of Early-Diverging Mushroom-Forming Fungi Provides Insights into the Origins of Lignocellulose Decay Capabilities.</title>
        <authorList>
            <person name="Nagy L.G."/>
            <person name="Riley R."/>
            <person name="Tritt A."/>
            <person name="Adam C."/>
            <person name="Daum C."/>
            <person name="Floudas D."/>
            <person name="Sun H."/>
            <person name="Yadav J.S."/>
            <person name="Pangilinan J."/>
            <person name="Larsson K.H."/>
            <person name="Matsuura K."/>
            <person name="Barry K."/>
            <person name="Labutti K."/>
            <person name="Kuo R."/>
            <person name="Ohm R.A."/>
            <person name="Bhattacharya S.S."/>
            <person name="Shirouzu T."/>
            <person name="Yoshinaga Y."/>
            <person name="Martin F.M."/>
            <person name="Grigoriev I.V."/>
            <person name="Hibbett D.S."/>
        </authorList>
    </citation>
    <scope>NUCLEOTIDE SEQUENCE [LARGE SCALE GENOMIC DNA]</scope>
    <source>
        <strain evidence="1 2">HHB9708</strain>
    </source>
</reference>
<organism evidence="1 2">
    <name type="scientific">Sistotremastrum niveocremeum HHB9708</name>
    <dbReference type="NCBI Taxonomy" id="1314777"/>
    <lineage>
        <taxon>Eukaryota</taxon>
        <taxon>Fungi</taxon>
        <taxon>Dikarya</taxon>
        <taxon>Basidiomycota</taxon>
        <taxon>Agaricomycotina</taxon>
        <taxon>Agaricomycetes</taxon>
        <taxon>Sistotremastrales</taxon>
        <taxon>Sistotremastraceae</taxon>
        <taxon>Sertulicium</taxon>
        <taxon>Sertulicium niveocremeum</taxon>
    </lineage>
</organism>
<dbReference type="OrthoDB" id="198652at2759"/>
<name>A0A164TA22_9AGAM</name>
<sequence>MSLVLWIATNVKGILDILAYIDDSFGWDFAHCLEFYAPYNKHYPSRQVQLLKLWDELGIPHEERKQLYGSTLPIIGFNVDIDNMSVAMVPDSKTLLVSTIRNFVGPPGTRRKLLEFQRVAGSINWALNVHPRLRVGLSSLYEKMAGKTEPLKPVWVSEAVRRELLWIADHLVKSDGILFLKAAAW</sequence>
<gene>
    <name evidence="1" type="ORF">SISNIDRAFT_401667</name>
</gene>
<dbReference type="AlphaFoldDB" id="A0A164TA22"/>
<keyword evidence="2" id="KW-1185">Reference proteome</keyword>
<evidence type="ECO:0000313" key="1">
    <source>
        <dbReference type="EMBL" id="KZS92196.1"/>
    </source>
</evidence>
<evidence type="ECO:0000313" key="2">
    <source>
        <dbReference type="Proteomes" id="UP000076722"/>
    </source>
</evidence>